<feature type="domain" description="5'-Nucleotidase C-terminal" evidence="5">
    <location>
        <begin position="16"/>
        <end position="190"/>
    </location>
</feature>
<comment type="similarity">
    <text evidence="1">Belongs to the 5'-nucleotidase family.</text>
</comment>
<proteinExistence type="inferred from homology"/>
<keyword evidence="6" id="KW-1185">Reference proteome</keyword>
<dbReference type="Gene3D" id="3.90.780.10">
    <property type="entry name" value="5'-Nucleotidase, C-terminal domain"/>
    <property type="match status" value="1"/>
</dbReference>
<name>A0ABM4GPM7_DROKI</name>
<evidence type="ECO:0000313" key="7">
    <source>
        <dbReference type="RefSeq" id="XP_070144672.1"/>
    </source>
</evidence>
<dbReference type="SUPFAM" id="SSF55816">
    <property type="entry name" value="5'-nucleotidase (syn. UDP-sugar hydrolase), C-terminal domain"/>
    <property type="match status" value="1"/>
</dbReference>
<dbReference type="Proteomes" id="UP001652661">
    <property type="component" value="Chromosome X"/>
</dbReference>
<accession>A0ABM4GPM7</accession>
<evidence type="ECO:0000256" key="1">
    <source>
        <dbReference type="ARBA" id="ARBA00006654"/>
    </source>
</evidence>
<keyword evidence="3" id="KW-0547">Nucleotide-binding</keyword>
<keyword evidence="4" id="KW-0378">Hydrolase</keyword>
<dbReference type="PANTHER" id="PTHR11575">
    <property type="entry name" value="5'-NUCLEOTIDASE-RELATED"/>
    <property type="match status" value="1"/>
</dbReference>
<dbReference type="RefSeq" id="XP_070144672.1">
    <property type="nucleotide sequence ID" value="XM_070288571.1"/>
</dbReference>
<keyword evidence="2" id="KW-0479">Metal-binding</keyword>
<evidence type="ECO:0000259" key="5">
    <source>
        <dbReference type="Pfam" id="PF02872"/>
    </source>
</evidence>
<evidence type="ECO:0000313" key="6">
    <source>
        <dbReference type="Proteomes" id="UP001652661"/>
    </source>
</evidence>
<dbReference type="InterPro" id="IPR006179">
    <property type="entry name" value="5_nucleotidase/apyrase"/>
</dbReference>
<dbReference type="GeneID" id="138927859"/>
<evidence type="ECO:0000256" key="4">
    <source>
        <dbReference type="ARBA" id="ARBA00022801"/>
    </source>
</evidence>
<evidence type="ECO:0000256" key="2">
    <source>
        <dbReference type="ARBA" id="ARBA00022723"/>
    </source>
</evidence>
<dbReference type="PANTHER" id="PTHR11575:SF32">
    <property type="entry name" value="APYRASE-LIKE PROTEIN"/>
    <property type="match status" value="1"/>
</dbReference>
<reference evidence="7" key="1">
    <citation type="submission" date="2025-08" db="UniProtKB">
        <authorList>
            <consortium name="RefSeq"/>
        </authorList>
    </citation>
    <scope>IDENTIFICATION</scope>
    <source>
        <strain evidence="7">14028-0561.14</strain>
        <tissue evidence="7">Whole fly</tissue>
    </source>
</reference>
<dbReference type="InterPro" id="IPR036907">
    <property type="entry name" value="5'-Nucleotdase_C_sf"/>
</dbReference>
<dbReference type="PRINTS" id="PR01607">
    <property type="entry name" value="APYRASEFAMLY"/>
</dbReference>
<dbReference type="Pfam" id="PF02872">
    <property type="entry name" value="5_nucleotid_C"/>
    <property type="match status" value="1"/>
</dbReference>
<sequence length="233" mass="26066">MVPWQHELETMSNRIVGQSRVFLQQSECSRGECNLGNFFTDAMLHAFLKDASPSVNDSWSDVSIALTSQGTFRVPIPAGNITYKQLVAMCPWENRLVALNLRGQIILELLEDGVASMNASSSSPRSTRFLQVSGLRVLFDLSAARGQRVTSVRVRCSRCQVPEYRPLDPEEVYRVVVMDYLARGMNGFSLISDNAEDLELGPFDLDALMDYMDSVGIIVAGIENRLQFVKYKT</sequence>
<evidence type="ECO:0000256" key="3">
    <source>
        <dbReference type="ARBA" id="ARBA00022741"/>
    </source>
</evidence>
<protein>
    <submittedName>
        <fullName evidence="7">Apyrase-like</fullName>
    </submittedName>
</protein>
<dbReference type="InterPro" id="IPR008334">
    <property type="entry name" value="5'-Nucleotdase_C"/>
</dbReference>
<gene>
    <name evidence="7" type="primary">LOC138927859</name>
</gene>
<organism evidence="6 7">
    <name type="scientific">Drosophila kikkawai</name>
    <name type="common">Fruit fly</name>
    <dbReference type="NCBI Taxonomy" id="30033"/>
    <lineage>
        <taxon>Eukaryota</taxon>
        <taxon>Metazoa</taxon>
        <taxon>Ecdysozoa</taxon>
        <taxon>Arthropoda</taxon>
        <taxon>Hexapoda</taxon>
        <taxon>Insecta</taxon>
        <taxon>Pterygota</taxon>
        <taxon>Neoptera</taxon>
        <taxon>Endopterygota</taxon>
        <taxon>Diptera</taxon>
        <taxon>Brachycera</taxon>
        <taxon>Muscomorpha</taxon>
        <taxon>Ephydroidea</taxon>
        <taxon>Drosophilidae</taxon>
        <taxon>Drosophila</taxon>
        <taxon>Sophophora</taxon>
    </lineage>
</organism>